<dbReference type="Proteomes" id="UP000204364">
    <property type="component" value="Segment"/>
</dbReference>
<evidence type="ECO:0000256" key="6">
    <source>
        <dbReference type="ARBA" id="ARBA00023009"/>
    </source>
</evidence>
<dbReference type="RefSeq" id="YP_009325103.1">
    <property type="nucleotide sequence ID" value="NC_031944.1"/>
</dbReference>
<dbReference type="Gene3D" id="3.40.50.11780">
    <property type="match status" value="2"/>
</dbReference>
<keyword evidence="3" id="KW-1227">Viral tail protein</keyword>
<keyword evidence="7" id="KW-1160">Virus entry into host cell</keyword>
<comment type="similarity">
    <text evidence="1">Belongs to the myoviridae tail sheath protein family.</text>
</comment>
<dbReference type="GO" id="GO:0099000">
    <property type="term" value="P:symbiont genome ejection through host cell envelope, contractile tail mechanism"/>
    <property type="evidence" value="ECO:0007669"/>
    <property type="project" value="UniProtKB-KW"/>
</dbReference>
<feature type="domain" description="Tail sheath protein Gp18-like" evidence="10">
    <location>
        <begin position="30"/>
        <end position="84"/>
    </location>
</feature>
<keyword evidence="5" id="KW-0946">Virion</keyword>
<evidence type="ECO:0000313" key="12">
    <source>
        <dbReference type="Proteomes" id="UP000204364"/>
    </source>
</evidence>
<dbReference type="InterPro" id="IPR054564">
    <property type="entry name" value="Gp18_domIII_N"/>
</dbReference>
<feature type="domain" description="Tail sheath protein C-terminal" evidence="9">
    <location>
        <begin position="821"/>
        <end position="920"/>
    </location>
</feature>
<evidence type="ECO:0000259" key="9">
    <source>
        <dbReference type="Pfam" id="PF17482"/>
    </source>
</evidence>
<evidence type="ECO:0000256" key="2">
    <source>
        <dbReference type="ARBA" id="ARBA00022595"/>
    </source>
</evidence>
<keyword evidence="4" id="KW-1242">Viral contractile tail ejection system</keyword>
<evidence type="ECO:0000256" key="7">
    <source>
        <dbReference type="ARBA" id="ARBA00023296"/>
    </source>
</evidence>
<feature type="domain" description="Tail sheath protein subtilisin-like" evidence="8">
    <location>
        <begin position="648"/>
        <end position="817"/>
    </location>
</feature>
<reference evidence="11 12" key="1">
    <citation type="journal article" date="2016" name="Virology">
        <title>The genomic content and context of auxiliary metabolic genes in marine cyanomyoviruses.</title>
        <authorList>
            <person name="Crummett L.T."/>
            <person name="Puxty R.J."/>
            <person name="Weihe C."/>
            <person name="Marston M.F."/>
            <person name="Martiny J.B."/>
        </authorList>
    </citation>
    <scope>NUCLEOTIDE SEQUENCE [LARGE SCALE GENOMIC DNA]</scope>
    <source>
        <strain evidence="11">0810PA09</strain>
    </source>
</reference>
<gene>
    <name evidence="11" type="ORF">P090810_114</name>
</gene>
<evidence type="ECO:0000256" key="3">
    <source>
        <dbReference type="ARBA" id="ARBA00022732"/>
    </source>
</evidence>
<evidence type="ECO:0000259" key="10">
    <source>
        <dbReference type="Pfam" id="PF22671"/>
    </source>
</evidence>
<dbReference type="InterPro" id="IPR052042">
    <property type="entry name" value="Tail_sheath_structural"/>
</dbReference>
<keyword evidence="5" id="KW-1229">Viral tail sheath protein</keyword>
<dbReference type="EMBL" id="KU686210">
    <property type="protein sequence ID" value="AOV61587.1"/>
    <property type="molecule type" value="Genomic_DNA"/>
</dbReference>
<evidence type="ECO:0000256" key="5">
    <source>
        <dbReference type="ARBA" id="ARBA00023003"/>
    </source>
</evidence>
<dbReference type="OrthoDB" id="879at10239"/>
<keyword evidence="12" id="KW-1185">Reference proteome</keyword>
<accession>A0A1D8KSN2</accession>
<keyword evidence="2" id="KW-1162">Viral penetration into host cytoplasm</keyword>
<evidence type="ECO:0000313" key="11">
    <source>
        <dbReference type="EMBL" id="AOV61587.1"/>
    </source>
</evidence>
<dbReference type="PANTHER" id="PTHR35861">
    <property type="match status" value="1"/>
</dbReference>
<protein>
    <submittedName>
        <fullName evidence="11">Tail sheath monomer</fullName>
    </submittedName>
</protein>
<dbReference type="Pfam" id="PF17482">
    <property type="entry name" value="Phage_sheath_1C"/>
    <property type="match status" value="1"/>
</dbReference>
<evidence type="ECO:0000256" key="1">
    <source>
        <dbReference type="ARBA" id="ARBA00008005"/>
    </source>
</evidence>
<dbReference type="InterPro" id="IPR035089">
    <property type="entry name" value="Phage_sheath_subtilisin"/>
</dbReference>
<organism evidence="11 12">
    <name type="scientific">Synechococcus phage S-WAM1</name>
    <dbReference type="NCBI Taxonomy" id="1815521"/>
    <lineage>
        <taxon>Viruses</taxon>
        <taxon>Duplodnaviria</taxon>
        <taxon>Heunggongvirae</taxon>
        <taxon>Uroviricota</taxon>
        <taxon>Caudoviricetes</taxon>
        <taxon>Pantevenvirales</taxon>
        <taxon>Kyanoviridae</taxon>
        <taxon>Sokavirus</taxon>
        <taxon>Sokavirus swam1</taxon>
    </lineage>
</organism>
<dbReference type="GeneID" id="30310067"/>
<dbReference type="KEGG" id="vg:30310067"/>
<dbReference type="Pfam" id="PF04984">
    <property type="entry name" value="Phage_sheath_1"/>
    <property type="match status" value="1"/>
</dbReference>
<name>A0A1D8KSN2_9CAUD</name>
<evidence type="ECO:0000259" key="8">
    <source>
        <dbReference type="Pfam" id="PF04984"/>
    </source>
</evidence>
<proteinExistence type="inferred from homology"/>
<dbReference type="Pfam" id="PF22671">
    <property type="entry name" value="Gp18_domIII_N"/>
    <property type="match status" value="1"/>
</dbReference>
<dbReference type="InterPro" id="IPR020287">
    <property type="entry name" value="Tail_sheath_C"/>
</dbReference>
<evidence type="ECO:0000256" key="4">
    <source>
        <dbReference type="ARBA" id="ARBA00022766"/>
    </source>
</evidence>
<dbReference type="PANTHER" id="PTHR35861:SF1">
    <property type="entry name" value="PHAGE TAIL SHEATH PROTEIN"/>
    <property type="match status" value="1"/>
</dbReference>
<keyword evidence="6" id="KW-1171">Viral genome ejection through host cell envelope</keyword>
<dbReference type="GO" id="GO:0098027">
    <property type="term" value="C:virus tail, sheath"/>
    <property type="evidence" value="ECO:0007669"/>
    <property type="project" value="UniProtKB-KW"/>
</dbReference>
<sequence length="932" mass="100164">MASTQISPGVVVLERDLTNTVNATVDNIGAIVGSFEKGPVEEVVTISNERQLIETFGKPNDYNYEYWFSVAQFLLYGGSVKVVRADNSALKNAIDAATFTQTTLSATDTTLTVANATDFDAGDLLLIDAELLTVTSVSGLDILVARGQLSTSAVSHAAGSSITLIEASTASTLDNNGTLTDSATTVDVASATTLGVTTNAYVRIDDEIMQVTAIALGAGAVNNSDRLTVTRAVLGTTAAAHTDGVAITLQVVTASKTTVNEETSTGITAPLIKNLDSYEATTETAANNWKWAARTPGQYGNSIRVVMTDAGPDQILYLAQPSVSEWEMIAGKKVNVSASNVYSTVYDYRMIIEFATGSTLVGEFVAGNTFVGNATGGVRGTIVAYEASTRKLEVTLDYVTTSGILAVGDTVTGSNSAEGVVTSIQRKLVVALDEGSKSFTANMTVRDSSTLADNNTTNNGLAVNVASIVDEWNNRLYGRNQRWASIAGRPGTSAYAADRGGHRDLMHILVIDGDGGITGVPGSVLEKFLDVSKASDAKSPQGSNLYYKDVIKANSQYLWWGAHETTNLFDVNTTANGGFGVPASNVKFDLFKNNAPIYSQDDPTNINVLAIPLVGSKNTATVKYSLAGGVDGYTAQRDKLFDSYDLFSDAETEEVDYIIMGPAMSNPTDSVAKAQKMIDLAETRKDCMAFISPPRDNVIGVANTNEIVNKTIDFFNQLSSSSYAVFDNNYKYIYDKYNDKYRYLPLNADIAGLTLSTALNQEPWYSPAGFSRGQIRNAVKLAYSPLKDHRDRLYAARINPVVAFPGEGIVLYGDKTALATSSAFDRINVRRLFLVIEKAISLAAKSQLFELNDEFTRQGFKNVVDPYLRGVQSRRGIIDYLVVCDRSNNPADAIDRGEFFAEIFVKPTRSINFITLQFTATRTGASFAEVAL</sequence>